<sequence length="139" mass="15147">MKLLSERLAATCLLVIFALTVLFHGLIITGVIPFGMVWGGRLQTREQMLVFETLSILLNGLMLGVVAAWAGRWKVALNPRILRIALWLMAGLFLLNTVGNLLSTSAVEKAVFTPVTLLLTLLCLRLALGIRPVAARPQA</sequence>
<organism evidence="2 3">
    <name type="scientific">Hymenobacter nitidus</name>
    <dbReference type="NCBI Taxonomy" id="2880929"/>
    <lineage>
        <taxon>Bacteria</taxon>
        <taxon>Pseudomonadati</taxon>
        <taxon>Bacteroidota</taxon>
        <taxon>Cytophagia</taxon>
        <taxon>Cytophagales</taxon>
        <taxon>Hymenobacteraceae</taxon>
        <taxon>Hymenobacter</taxon>
    </lineage>
</organism>
<dbReference type="Proteomes" id="UP001165297">
    <property type="component" value="Unassembled WGS sequence"/>
</dbReference>
<reference evidence="2" key="1">
    <citation type="submission" date="2021-10" db="EMBL/GenBank/DDBJ databases">
        <authorList>
            <person name="Dean J.D."/>
            <person name="Kim M.K."/>
            <person name="Newey C.N."/>
            <person name="Stoker T.S."/>
            <person name="Thompson D.W."/>
            <person name="Grose J.H."/>
        </authorList>
    </citation>
    <scope>NUCLEOTIDE SEQUENCE</scope>
    <source>
        <strain evidence="2">BT635</strain>
    </source>
</reference>
<feature type="transmembrane region" description="Helical" evidence="1">
    <location>
        <begin position="81"/>
        <end position="99"/>
    </location>
</feature>
<dbReference type="RefSeq" id="WP_226187346.1">
    <property type="nucleotide sequence ID" value="NZ_JAJADQ010000008.1"/>
</dbReference>
<keyword evidence="1" id="KW-1133">Transmembrane helix</keyword>
<name>A0ABS8AF05_9BACT</name>
<keyword evidence="3" id="KW-1185">Reference proteome</keyword>
<protein>
    <recommendedName>
        <fullName evidence="4">DUF4293 family protein</fullName>
    </recommendedName>
</protein>
<dbReference type="EMBL" id="JAJADQ010000008">
    <property type="protein sequence ID" value="MCB2379000.1"/>
    <property type="molecule type" value="Genomic_DNA"/>
</dbReference>
<feature type="transmembrane region" description="Helical" evidence="1">
    <location>
        <begin position="12"/>
        <end position="36"/>
    </location>
</feature>
<accession>A0ABS8AF05</accession>
<keyword evidence="1" id="KW-0812">Transmembrane</keyword>
<proteinExistence type="predicted"/>
<evidence type="ECO:0000313" key="3">
    <source>
        <dbReference type="Proteomes" id="UP001165297"/>
    </source>
</evidence>
<feature type="transmembrane region" description="Helical" evidence="1">
    <location>
        <begin position="48"/>
        <end position="69"/>
    </location>
</feature>
<feature type="transmembrane region" description="Helical" evidence="1">
    <location>
        <begin position="111"/>
        <end position="128"/>
    </location>
</feature>
<keyword evidence="1" id="KW-0472">Membrane</keyword>
<evidence type="ECO:0000256" key="1">
    <source>
        <dbReference type="SAM" id="Phobius"/>
    </source>
</evidence>
<gene>
    <name evidence="2" type="ORF">LGH70_15470</name>
</gene>
<evidence type="ECO:0008006" key="4">
    <source>
        <dbReference type="Google" id="ProtNLM"/>
    </source>
</evidence>
<evidence type="ECO:0000313" key="2">
    <source>
        <dbReference type="EMBL" id="MCB2379000.1"/>
    </source>
</evidence>
<comment type="caution">
    <text evidence="2">The sequence shown here is derived from an EMBL/GenBank/DDBJ whole genome shotgun (WGS) entry which is preliminary data.</text>
</comment>